<evidence type="ECO:0000313" key="5">
    <source>
        <dbReference type="Proteomes" id="UP000324241"/>
    </source>
</evidence>
<dbReference type="RefSeq" id="XP_033431579.1">
    <property type="nucleotide sequence ID" value="XM_033565822.1"/>
</dbReference>
<protein>
    <submittedName>
        <fullName evidence="3">Uncharacterized protein</fullName>
    </submittedName>
</protein>
<dbReference type="AlphaFoldDB" id="A0A4S3JU44"/>
<evidence type="ECO:0000256" key="1">
    <source>
        <dbReference type="SAM" id="MobiDB-lite"/>
    </source>
</evidence>
<dbReference type="STRING" id="1220188.A0A4S3JU44"/>
<evidence type="ECO:0000313" key="2">
    <source>
        <dbReference type="EMBL" id="KAA8652218.1"/>
    </source>
</evidence>
<reference evidence="3 4" key="1">
    <citation type="submission" date="2019-03" db="EMBL/GenBank/DDBJ databases">
        <title>The genome sequence of a newly discovered highly antifungal drug resistant Aspergillus species, Aspergillus tanneri NIH 1004.</title>
        <authorList>
            <person name="Mounaud S."/>
            <person name="Singh I."/>
            <person name="Joardar V."/>
            <person name="Pakala S."/>
            <person name="Pakala S."/>
            <person name="Venepally P."/>
            <person name="Hoover J."/>
            <person name="Nierman W."/>
            <person name="Chung J."/>
            <person name="Losada L."/>
        </authorList>
    </citation>
    <scope>NUCLEOTIDE SEQUENCE [LARGE SCALE GENOMIC DNA]</scope>
    <source>
        <strain evidence="3 4">NIH1004</strain>
    </source>
</reference>
<evidence type="ECO:0000313" key="4">
    <source>
        <dbReference type="Proteomes" id="UP000308092"/>
    </source>
</evidence>
<reference evidence="2 5" key="2">
    <citation type="submission" date="2019-08" db="EMBL/GenBank/DDBJ databases">
        <title>The genome sequence of a newly discovered highly antifungal drug resistant Aspergillus species, Aspergillus tanneri NIH 1004.</title>
        <authorList>
            <person name="Mounaud S."/>
            <person name="Singh I."/>
            <person name="Joardar V."/>
            <person name="Pakala S."/>
            <person name="Pakala S."/>
            <person name="Venepally P."/>
            <person name="Chung J.K."/>
            <person name="Losada L."/>
            <person name="Nierman W.C."/>
        </authorList>
    </citation>
    <scope>NUCLEOTIDE SEQUENCE [LARGE SCALE GENOMIC DNA]</scope>
    <source>
        <strain evidence="2 5">NIH1004</strain>
    </source>
</reference>
<organism evidence="3 4">
    <name type="scientific">Aspergillus tanneri</name>
    <dbReference type="NCBI Taxonomy" id="1220188"/>
    <lineage>
        <taxon>Eukaryota</taxon>
        <taxon>Fungi</taxon>
        <taxon>Dikarya</taxon>
        <taxon>Ascomycota</taxon>
        <taxon>Pezizomycotina</taxon>
        <taxon>Eurotiomycetes</taxon>
        <taxon>Eurotiomycetidae</taxon>
        <taxon>Eurotiales</taxon>
        <taxon>Aspergillaceae</taxon>
        <taxon>Aspergillus</taxon>
        <taxon>Aspergillus subgen. Circumdati</taxon>
    </lineage>
</organism>
<feature type="region of interest" description="Disordered" evidence="1">
    <location>
        <begin position="78"/>
        <end position="102"/>
    </location>
</feature>
<comment type="caution">
    <text evidence="3">The sequence shown here is derived from an EMBL/GenBank/DDBJ whole genome shotgun (WGS) entry which is preliminary data.</text>
</comment>
<name>A0A4S3JU44_9EURO</name>
<dbReference type="EMBL" id="SOSA01000050">
    <property type="protein sequence ID" value="THC98221.1"/>
    <property type="molecule type" value="Genomic_DNA"/>
</dbReference>
<dbReference type="Proteomes" id="UP000308092">
    <property type="component" value="Unassembled WGS sequence"/>
</dbReference>
<proteinExistence type="predicted"/>
<keyword evidence="4" id="KW-1185">Reference proteome</keyword>
<dbReference type="Proteomes" id="UP000324241">
    <property type="component" value="Unassembled WGS sequence"/>
</dbReference>
<dbReference type="EMBL" id="QUQM01000002">
    <property type="protein sequence ID" value="KAA8652218.1"/>
    <property type="molecule type" value="Genomic_DNA"/>
</dbReference>
<evidence type="ECO:0000313" key="3">
    <source>
        <dbReference type="EMBL" id="THC98221.1"/>
    </source>
</evidence>
<accession>A0A4S3JU44</accession>
<dbReference type="OrthoDB" id="4363600at2759"/>
<gene>
    <name evidence="2" type="ORF">ATNIH1004_001122</name>
    <name evidence="3" type="ORF">EYZ11_002303</name>
</gene>
<dbReference type="VEuPathDB" id="FungiDB:EYZ11_002303"/>
<sequence>MPFKIDCNTAKEMPVPPVFKLKRSCKEIKIVQKAMESNTISITDIDQALSDDETLHQSQVKVQTDAIDNLDGYGSDFSETTSVASDDSTEPEAKGDESQQPIHDVCHPWDVVDYHLYLCGLEKGMDTHTRRNGMYVYDGLDCRPVCYRELCDKESFDPSNIGDDPKFLSWILPISDGGPSFNGRSYVLGFDYNSGTLFARHFDWMPSRTDDIWCVWDDGCTTYRLSVPDLFNVLESVLSSMVHVGGGILSSSPYCLAATRSDDPGFEIVITILFCQWVIDFAEIFFDQDEAKRDIFTMQLTNYMEECRLILQRASYRAWFASRDGYTKNEYSRKAAIDKYTNDLYTFSKSAENGSLKGKSWRAPGLDTCNLLRQKDRVRRRERAERRLTDLFTISEPDSHAESSEKVLEKMLAKAEENFQSAIGLETPRTPSPRLLHTNSFAGDVSSPRSPEIIIAAKEPSFNFEATDYHKIPLPLLLERTLELFESQPGLDTPENRYQFGALLTGFGIAVQRKLMEHSSSVSKLGYENNSWKLVLRSLADSKRPIARHRLLPSPILD</sequence>
<dbReference type="GeneID" id="54323824"/>